<organism evidence="2 3">
    <name type="scientific">Acetobacter thailandicus</name>
    <dbReference type="NCBI Taxonomy" id="1502842"/>
    <lineage>
        <taxon>Bacteria</taxon>
        <taxon>Pseudomonadati</taxon>
        <taxon>Pseudomonadota</taxon>
        <taxon>Alphaproteobacteria</taxon>
        <taxon>Acetobacterales</taxon>
        <taxon>Acetobacteraceae</taxon>
        <taxon>Acetobacter</taxon>
    </lineage>
</organism>
<dbReference type="Pfam" id="PF10691">
    <property type="entry name" value="DUF2497"/>
    <property type="match status" value="1"/>
</dbReference>
<reference evidence="2 3" key="1">
    <citation type="submission" date="2022-11" db="EMBL/GenBank/DDBJ databases">
        <title>Genome sequencing of Acetobacter type strain.</title>
        <authorList>
            <person name="Heo J."/>
            <person name="Lee D."/>
            <person name="Han B.-H."/>
            <person name="Hong S.-B."/>
            <person name="Kwon S.-W."/>
        </authorList>
    </citation>
    <scope>NUCLEOTIDE SEQUENCE [LARGE SCALE GENOMIC DNA]</scope>
    <source>
        <strain evidence="2 3">KACC 21253</strain>
    </source>
</reference>
<feature type="compositionally biased region" description="Basic and acidic residues" evidence="1">
    <location>
        <begin position="247"/>
        <end position="282"/>
    </location>
</feature>
<comment type="caution">
    <text evidence="2">The sequence shown here is derived from an EMBL/GenBank/DDBJ whole genome shotgun (WGS) entry which is preliminary data.</text>
</comment>
<protein>
    <submittedName>
        <fullName evidence="2">DUF2497 domain-containing protein</fullName>
    </submittedName>
</protein>
<feature type="region of interest" description="Disordered" evidence="1">
    <location>
        <begin position="153"/>
        <end position="220"/>
    </location>
</feature>
<evidence type="ECO:0000313" key="3">
    <source>
        <dbReference type="Proteomes" id="UP001301152"/>
    </source>
</evidence>
<feature type="region of interest" description="Disordered" evidence="1">
    <location>
        <begin position="245"/>
        <end position="320"/>
    </location>
</feature>
<feature type="compositionally biased region" description="Basic and acidic residues" evidence="1">
    <location>
        <begin position="189"/>
        <end position="220"/>
    </location>
</feature>
<feature type="compositionally biased region" description="Polar residues" evidence="1">
    <location>
        <begin position="283"/>
        <end position="306"/>
    </location>
</feature>
<dbReference type="RefSeq" id="WP_265793094.1">
    <property type="nucleotide sequence ID" value="NZ_JAPIUZ010000004.1"/>
</dbReference>
<gene>
    <name evidence="2" type="ORF">OQ497_09720</name>
</gene>
<evidence type="ECO:0000256" key="1">
    <source>
        <dbReference type="SAM" id="MobiDB-lite"/>
    </source>
</evidence>
<dbReference type="Proteomes" id="UP001301152">
    <property type="component" value="Unassembled WGS sequence"/>
</dbReference>
<proteinExistence type="predicted"/>
<accession>A0ABT3QG22</accession>
<dbReference type="InterPro" id="IPR019632">
    <property type="entry name" value="DUF2497"/>
</dbReference>
<sequence length="407" mass="45333">MTSSPSDETKTPIEDILASIRNKLKEERPEFLESPLLHTGLYEDEEDLVLTPELTAEKEEGDLVLTPELTAEKEEGDLVLTPELTAEKEEGDLILTPELTAEKEEGDLILTPELTAEKEEGDLILTPELTAEKEEDLVLTPELTAEKEEDLVLTPELTAEKEEGDLILTPELTAEKEEEDSAASLASVIREEFAKLSPEEAKPVNSEPTEKQTEELRLIDEAPPSIREILLQLYTEKASLSGLESKNTIENEVHEDRAHTSSNADERDHNIAQDYNVVRDDTGQNSLPENAVQENTASALSVSKPRNVSKGGEEEGDYGSLSIPLNVETIADTDSSFAILQKTLQEKYLHEHEERRVAVNNQGSLTIEDIVRQEVRVMLKKWLDANLAGIVQDSVKKEVERLSQRNP</sequence>
<keyword evidence="3" id="KW-1185">Reference proteome</keyword>
<evidence type="ECO:0000313" key="2">
    <source>
        <dbReference type="EMBL" id="MCX2564237.1"/>
    </source>
</evidence>
<name>A0ABT3QG22_9PROT</name>
<dbReference type="EMBL" id="JAPIUZ010000004">
    <property type="protein sequence ID" value="MCX2564237.1"/>
    <property type="molecule type" value="Genomic_DNA"/>
</dbReference>